<feature type="signal peptide" evidence="1">
    <location>
        <begin position="1"/>
        <end position="17"/>
    </location>
</feature>
<accession>A0A224XRP2</accession>
<evidence type="ECO:0000259" key="2">
    <source>
        <dbReference type="Pfam" id="PF13843"/>
    </source>
</evidence>
<sequence length="90" mass="10504">MKVYAFIALLIVSGAMRSNRESEKMLCCNDYAFKLPILYSSTISRERFKCISSYLRFDGMYLREERRPTDKLAALREVTDMFTTILSTIL</sequence>
<dbReference type="AlphaFoldDB" id="A0A224XRP2"/>
<dbReference type="EMBL" id="GFTR01001250">
    <property type="protein sequence ID" value="JAW15176.1"/>
    <property type="molecule type" value="Transcribed_RNA"/>
</dbReference>
<protein>
    <submittedName>
        <fullName evidence="3">Putative transposase is4</fullName>
    </submittedName>
</protein>
<reference evidence="3" key="1">
    <citation type="journal article" date="2018" name="PLoS Negl. Trop. Dis.">
        <title>An insight into the salivary gland and fat body transcriptome of Panstrongylus lignarius (Hemiptera: Heteroptera), the main vector of Chagas disease in Peru.</title>
        <authorList>
            <person name="Nevoa J.C."/>
            <person name="Mendes M.T."/>
            <person name="da Silva M.V."/>
            <person name="Soares S.C."/>
            <person name="Oliveira C.J.F."/>
            <person name="Ribeiro J.M.C."/>
        </authorList>
    </citation>
    <scope>NUCLEOTIDE SEQUENCE</scope>
</reference>
<proteinExistence type="predicted"/>
<name>A0A224XRP2_9HEMI</name>
<organism evidence="3">
    <name type="scientific">Panstrongylus lignarius</name>
    <dbReference type="NCBI Taxonomy" id="156445"/>
    <lineage>
        <taxon>Eukaryota</taxon>
        <taxon>Metazoa</taxon>
        <taxon>Ecdysozoa</taxon>
        <taxon>Arthropoda</taxon>
        <taxon>Hexapoda</taxon>
        <taxon>Insecta</taxon>
        <taxon>Pterygota</taxon>
        <taxon>Neoptera</taxon>
        <taxon>Paraneoptera</taxon>
        <taxon>Hemiptera</taxon>
        <taxon>Heteroptera</taxon>
        <taxon>Panheteroptera</taxon>
        <taxon>Cimicomorpha</taxon>
        <taxon>Reduviidae</taxon>
        <taxon>Triatominae</taxon>
        <taxon>Panstrongylus</taxon>
    </lineage>
</organism>
<keyword evidence="1" id="KW-0732">Signal</keyword>
<evidence type="ECO:0000256" key="1">
    <source>
        <dbReference type="SAM" id="SignalP"/>
    </source>
</evidence>
<feature type="chain" id="PRO_5013053225" evidence="1">
    <location>
        <begin position="18"/>
        <end position="90"/>
    </location>
</feature>
<dbReference type="InterPro" id="IPR029526">
    <property type="entry name" value="PGBD"/>
</dbReference>
<feature type="domain" description="PiggyBac transposable element-derived protein" evidence="2">
    <location>
        <begin position="3"/>
        <end position="83"/>
    </location>
</feature>
<dbReference type="Pfam" id="PF13843">
    <property type="entry name" value="DDE_Tnp_1_7"/>
    <property type="match status" value="1"/>
</dbReference>
<evidence type="ECO:0000313" key="3">
    <source>
        <dbReference type="EMBL" id="JAW15176.1"/>
    </source>
</evidence>